<dbReference type="eggNOG" id="ENOG5032SG3">
    <property type="taxonomic scope" value="Bacteria"/>
</dbReference>
<proteinExistence type="predicted"/>
<dbReference type="EMBL" id="CP000143">
    <property type="protein sequence ID" value="ABA78635.1"/>
    <property type="molecule type" value="Genomic_DNA"/>
</dbReference>
<evidence type="ECO:0008006" key="3">
    <source>
        <dbReference type="Google" id="ProtNLM"/>
    </source>
</evidence>
<reference evidence="2" key="1">
    <citation type="submission" date="2005-09" db="EMBL/GenBank/DDBJ databases">
        <title>Complete sequence of chromosome 1 of Rhodobacter sphaeroides 2.4.1.</title>
        <authorList>
            <person name="Copeland A."/>
            <person name="Lucas S."/>
            <person name="Lapidus A."/>
            <person name="Barry K."/>
            <person name="Detter J.C."/>
            <person name="Glavina T."/>
            <person name="Hammon N."/>
            <person name="Israni S."/>
            <person name="Pitluck S."/>
            <person name="Richardson P."/>
            <person name="Mackenzie C."/>
            <person name="Choudhary M."/>
            <person name="Larimer F."/>
            <person name="Hauser L.J."/>
            <person name="Land M."/>
            <person name="Donohue T.J."/>
            <person name="Kaplan S."/>
        </authorList>
    </citation>
    <scope>NUCLEOTIDE SEQUENCE [LARGE SCALE GENOMIC DNA]</scope>
    <source>
        <strain evidence="2">ATCC 17023 / DSM 158 / JCM 6121 / CCUG 31486 / LMG 2827 / NBRC 12203 / NCIMB 8253 / ATH 2.4.1.</strain>
    </source>
</reference>
<evidence type="ECO:0000313" key="1">
    <source>
        <dbReference type="EMBL" id="ABA78635.1"/>
    </source>
</evidence>
<dbReference type="Proteomes" id="UP000002703">
    <property type="component" value="Chromosome 1"/>
</dbReference>
<dbReference type="AlphaFoldDB" id="Q3J3J9"/>
<dbReference type="EnsemblBacteria" id="ABA78635">
    <property type="protein sequence ID" value="ABA78635"/>
    <property type="gene ID" value="RSP_2474"/>
</dbReference>
<dbReference type="InterPro" id="IPR019056">
    <property type="entry name" value="Phage_TAC_6"/>
</dbReference>
<dbReference type="InterPro" id="IPR021791">
    <property type="entry name" value="Phage_TAC_11"/>
</dbReference>
<dbReference type="PATRIC" id="fig|272943.9.peg.1394"/>
<sequence>MANPWTGEVAIWLDGRCHTGKLTLGALAELEADLGADSLIALVERFEERRFSTRDVIAVLVAGLRGGGWQGTAEELGRAEVGGGRRERRALRRNFWCVPSHCRRGEMGRLDWPALLRLGLEGLRLSPEAFWRLTPAELRIMLGASAVAPLSRARLDELLRAFPDVEKEEGHG</sequence>
<dbReference type="STRING" id="272943.RSP_2474"/>
<dbReference type="Pfam" id="PF09550">
    <property type="entry name" value="Phage_TAC_6"/>
    <property type="match status" value="1"/>
</dbReference>
<keyword evidence="2" id="KW-1185">Reference proteome</keyword>
<dbReference type="KEGG" id="rsp:RSP_2474"/>
<accession>Q3J3J9</accession>
<dbReference type="Pfam" id="PF11836">
    <property type="entry name" value="Phage_TAC_11"/>
    <property type="match status" value="1"/>
</dbReference>
<protein>
    <recommendedName>
        <fullName evidence="3">Phage tail assembly chaperone</fullName>
    </recommendedName>
</protein>
<evidence type="ECO:0000313" key="2">
    <source>
        <dbReference type="Proteomes" id="UP000002703"/>
    </source>
</evidence>
<dbReference type="NCBIfam" id="TIGR02216">
    <property type="entry name" value="phage_TIGR02216"/>
    <property type="match status" value="1"/>
</dbReference>
<organism evidence="1 2">
    <name type="scientific">Cereibacter sphaeroides (strain ATCC 17023 / DSM 158 / JCM 6121 / CCUG 31486 / LMG 2827 / NBRC 12203 / NCIMB 8253 / ATH 2.4.1.)</name>
    <name type="common">Rhodobacter sphaeroides</name>
    <dbReference type="NCBI Taxonomy" id="272943"/>
    <lineage>
        <taxon>Bacteria</taxon>
        <taxon>Pseudomonadati</taxon>
        <taxon>Pseudomonadota</taxon>
        <taxon>Alphaproteobacteria</taxon>
        <taxon>Rhodobacterales</taxon>
        <taxon>Paracoccaceae</taxon>
        <taxon>Cereibacter</taxon>
    </lineage>
</organism>
<gene>
    <name evidence="1" type="ORF">RSP_2474</name>
</gene>
<dbReference type="InterPro" id="IPR011739">
    <property type="entry name" value="GTA_rcc01693"/>
</dbReference>
<dbReference type="OrthoDB" id="7582980at2"/>
<name>Q3J3J9_CERS4</name>